<protein>
    <submittedName>
        <fullName evidence="1">Uncharacterized protein</fullName>
    </submittedName>
</protein>
<dbReference type="AlphaFoldDB" id="A0A0E9WG83"/>
<reference evidence="1" key="2">
    <citation type="journal article" date="2015" name="Fish Shellfish Immunol.">
        <title>Early steps in the European eel (Anguilla anguilla)-Vibrio vulnificus interaction in the gills: Role of the RtxA13 toxin.</title>
        <authorList>
            <person name="Callol A."/>
            <person name="Pajuelo D."/>
            <person name="Ebbesson L."/>
            <person name="Teles M."/>
            <person name="MacKenzie S."/>
            <person name="Amaro C."/>
        </authorList>
    </citation>
    <scope>NUCLEOTIDE SEQUENCE</scope>
</reference>
<evidence type="ECO:0000313" key="1">
    <source>
        <dbReference type="EMBL" id="JAH88600.1"/>
    </source>
</evidence>
<name>A0A0E9WG83_ANGAN</name>
<reference evidence="1" key="1">
    <citation type="submission" date="2014-11" db="EMBL/GenBank/DDBJ databases">
        <authorList>
            <person name="Amaro Gonzalez C."/>
        </authorList>
    </citation>
    <scope>NUCLEOTIDE SEQUENCE</scope>
</reference>
<sequence length="56" mass="6647">MLKVYKHQIHSPLIKHLDVKQKWDLLHSFSLYTLKQLKINGGKKNIYTKEKTITPT</sequence>
<dbReference type="EMBL" id="GBXM01019977">
    <property type="protein sequence ID" value="JAH88600.1"/>
    <property type="molecule type" value="Transcribed_RNA"/>
</dbReference>
<proteinExistence type="predicted"/>
<organism evidence="1">
    <name type="scientific">Anguilla anguilla</name>
    <name type="common">European freshwater eel</name>
    <name type="synonym">Muraena anguilla</name>
    <dbReference type="NCBI Taxonomy" id="7936"/>
    <lineage>
        <taxon>Eukaryota</taxon>
        <taxon>Metazoa</taxon>
        <taxon>Chordata</taxon>
        <taxon>Craniata</taxon>
        <taxon>Vertebrata</taxon>
        <taxon>Euteleostomi</taxon>
        <taxon>Actinopterygii</taxon>
        <taxon>Neopterygii</taxon>
        <taxon>Teleostei</taxon>
        <taxon>Anguilliformes</taxon>
        <taxon>Anguillidae</taxon>
        <taxon>Anguilla</taxon>
    </lineage>
</organism>
<accession>A0A0E9WG83</accession>